<dbReference type="GO" id="GO:0006629">
    <property type="term" value="P:lipid metabolic process"/>
    <property type="evidence" value="ECO:0007669"/>
    <property type="project" value="TreeGrafter"/>
</dbReference>
<dbReference type="GO" id="GO:0000302">
    <property type="term" value="P:response to reactive oxygen species"/>
    <property type="evidence" value="ECO:0007669"/>
    <property type="project" value="TreeGrafter"/>
</dbReference>
<sequence length="195" mass="22129">MRSYFFGAALLFVCGAHGDQSSSKCSEVEVQQDFSVSDYMGTWYTQAASNDINDLSDCTQMTLDYDHDSDVVNMVEEFIANGVPHTVKGIAVMADRHKDEGKLNATFDNAVLEQMPIPYWIVETDYDSYSVVYTCVSFLGLFKYSSIMLLSRDQEFDSEQEPKLIDRVNYLMARNAINLPPLTRIDQTQCDLLYV</sequence>
<comment type="similarity">
    <text evidence="1 2">Belongs to the calycin superfamily. Lipocalin family.</text>
</comment>
<evidence type="ECO:0000256" key="1">
    <source>
        <dbReference type="ARBA" id="ARBA00006889"/>
    </source>
</evidence>
<dbReference type="InterPro" id="IPR012674">
    <property type="entry name" value="Calycin"/>
</dbReference>
<dbReference type="EMBL" id="GEBQ01026136">
    <property type="protein sequence ID" value="JAT13841.1"/>
    <property type="molecule type" value="Transcribed_RNA"/>
</dbReference>
<feature type="domain" description="Lipocalin/cytosolic fatty-acid binding" evidence="3">
    <location>
        <begin position="41"/>
        <end position="160"/>
    </location>
</feature>
<protein>
    <recommendedName>
        <fullName evidence="3">Lipocalin/cytosolic fatty-acid binding domain-containing protein</fullName>
    </recommendedName>
</protein>
<dbReference type="SUPFAM" id="SSF50814">
    <property type="entry name" value="Lipocalins"/>
    <property type="match status" value="1"/>
</dbReference>
<reference evidence="4" key="1">
    <citation type="submission" date="2015-11" db="EMBL/GenBank/DDBJ databases">
        <title>De novo transcriptome assembly of four potential Pierce s Disease insect vectors from Arizona vineyards.</title>
        <authorList>
            <person name="Tassone E.E."/>
        </authorList>
    </citation>
    <scope>NUCLEOTIDE SEQUENCE</scope>
</reference>
<name>A0A1B6KQY5_9HEMI</name>
<dbReference type="GO" id="GO:0005737">
    <property type="term" value="C:cytoplasm"/>
    <property type="evidence" value="ECO:0007669"/>
    <property type="project" value="TreeGrafter"/>
</dbReference>
<gene>
    <name evidence="4" type="ORF">g.28366</name>
</gene>
<evidence type="ECO:0000259" key="3">
    <source>
        <dbReference type="Pfam" id="PF00061"/>
    </source>
</evidence>
<organism evidence="4">
    <name type="scientific">Graphocephala atropunctata</name>
    <dbReference type="NCBI Taxonomy" id="36148"/>
    <lineage>
        <taxon>Eukaryota</taxon>
        <taxon>Metazoa</taxon>
        <taxon>Ecdysozoa</taxon>
        <taxon>Arthropoda</taxon>
        <taxon>Hexapoda</taxon>
        <taxon>Insecta</taxon>
        <taxon>Pterygota</taxon>
        <taxon>Neoptera</taxon>
        <taxon>Paraneoptera</taxon>
        <taxon>Hemiptera</taxon>
        <taxon>Auchenorrhyncha</taxon>
        <taxon>Membracoidea</taxon>
        <taxon>Cicadellidae</taxon>
        <taxon>Cicadellinae</taxon>
        <taxon>Cicadellini</taxon>
        <taxon>Graphocephala</taxon>
    </lineage>
</organism>
<dbReference type="InterPro" id="IPR022271">
    <property type="entry name" value="Lipocalin_ApoD"/>
</dbReference>
<evidence type="ECO:0000256" key="2">
    <source>
        <dbReference type="PIRNR" id="PIRNR036893"/>
    </source>
</evidence>
<dbReference type="PIRSF" id="PIRSF036893">
    <property type="entry name" value="Lipocalin_ApoD"/>
    <property type="match status" value="1"/>
</dbReference>
<feature type="signal peptide" evidence="2">
    <location>
        <begin position="1"/>
        <end position="18"/>
    </location>
</feature>
<proteinExistence type="inferred from homology"/>
<dbReference type="PRINTS" id="PR00179">
    <property type="entry name" value="LIPOCALIN"/>
</dbReference>
<dbReference type="PANTHER" id="PTHR10612:SF34">
    <property type="entry name" value="APOLIPOPROTEIN D"/>
    <property type="match status" value="1"/>
</dbReference>
<dbReference type="InterPro" id="IPR000566">
    <property type="entry name" value="Lipocln_cytosolic_FA-bd_dom"/>
</dbReference>
<dbReference type="Gene3D" id="2.40.128.20">
    <property type="match status" value="1"/>
</dbReference>
<accession>A0A1B6KQY5</accession>
<dbReference type="PANTHER" id="PTHR10612">
    <property type="entry name" value="APOLIPOPROTEIN D"/>
    <property type="match status" value="1"/>
</dbReference>
<evidence type="ECO:0000313" key="4">
    <source>
        <dbReference type="EMBL" id="JAT13841.1"/>
    </source>
</evidence>
<feature type="chain" id="PRO_5013435177" description="Lipocalin/cytosolic fatty-acid binding domain-containing protein" evidence="2">
    <location>
        <begin position="19"/>
        <end position="195"/>
    </location>
</feature>
<keyword evidence="2" id="KW-0732">Signal</keyword>
<dbReference type="Pfam" id="PF00061">
    <property type="entry name" value="Lipocalin"/>
    <property type="match status" value="1"/>
</dbReference>
<dbReference type="AlphaFoldDB" id="A0A1B6KQY5"/>